<reference evidence="6 7" key="1">
    <citation type="submission" date="2018-11" db="EMBL/GenBank/DDBJ databases">
        <title>Tabrizicola sp. isolated from sediment of alpine lake.</title>
        <authorList>
            <person name="Liu Z."/>
        </authorList>
    </citation>
    <scope>NUCLEOTIDE SEQUENCE [LARGE SCALE GENOMIC DNA]</scope>
    <source>
        <strain evidence="6 7">DRYC-M-16</strain>
    </source>
</reference>
<keyword evidence="4 5" id="KW-0472">Membrane</keyword>
<evidence type="ECO:0000313" key="6">
    <source>
        <dbReference type="EMBL" id="TGD45161.1"/>
    </source>
</evidence>
<proteinExistence type="predicted"/>
<accession>A0ABY2KQV5</accession>
<dbReference type="Gene3D" id="1.50.10.150">
    <property type="entry name" value="Voltage-dependent anion channel"/>
    <property type="match status" value="1"/>
</dbReference>
<feature type="transmembrane region" description="Helical" evidence="5">
    <location>
        <begin position="93"/>
        <end position="114"/>
    </location>
</feature>
<sequence length="323" mass="33643">MPPKFPPPEFPPRKLPLFARMPPAVFAVVFGVLGLSLALKRALIEVQLPQGPADLVMGLALGLWLFCAVAYGTKIARRPAVVGEDLRTLPGRAGLAAASVGSLACATVLGFFQADLAKGALIFGLVVQTVLAVLMIRSLLRAPAEGRVVTPVWHLAFVGSIVGALAAVPLGWERLAVGILWGTIPVAVAIWGISLRQLLRRIPPAPLRPLLAIHLAPASLFASVAGLLGMTVLAQGMVLLACAIALALAVSGRWIIQAGFTPLWGAFTFPLAAFASALLINGWGLAGVLVTVLTLGAVPVIAWRVIRMWPDGTLASKTNAATA</sequence>
<feature type="transmembrane region" description="Helical" evidence="5">
    <location>
        <begin position="21"/>
        <end position="43"/>
    </location>
</feature>
<feature type="transmembrane region" description="Helical" evidence="5">
    <location>
        <begin position="152"/>
        <end position="172"/>
    </location>
</feature>
<dbReference type="PANTHER" id="PTHR37955">
    <property type="entry name" value="TELLURITE RESISTANCE PROTEIN TEHA"/>
    <property type="match status" value="1"/>
</dbReference>
<evidence type="ECO:0000256" key="3">
    <source>
        <dbReference type="ARBA" id="ARBA00022989"/>
    </source>
</evidence>
<dbReference type="Proteomes" id="UP000297741">
    <property type="component" value="Unassembled WGS sequence"/>
</dbReference>
<dbReference type="PANTHER" id="PTHR37955:SF1">
    <property type="entry name" value="DEP DOMAIN-CONTAINING PROTEIN"/>
    <property type="match status" value="1"/>
</dbReference>
<evidence type="ECO:0000256" key="5">
    <source>
        <dbReference type="SAM" id="Phobius"/>
    </source>
</evidence>
<feature type="transmembrane region" description="Helical" evidence="5">
    <location>
        <begin position="55"/>
        <end position="72"/>
    </location>
</feature>
<feature type="transmembrane region" description="Helical" evidence="5">
    <location>
        <begin position="236"/>
        <end position="256"/>
    </location>
</feature>
<comment type="subcellular location">
    <subcellularLocation>
        <location evidence="1">Membrane</location>
        <topology evidence="1">Multi-pass membrane protein</topology>
    </subcellularLocation>
</comment>
<evidence type="ECO:0000256" key="1">
    <source>
        <dbReference type="ARBA" id="ARBA00004141"/>
    </source>
</evidence>
<evidence type="ECO:0000256" key="2">
    <source>
        <dbReference type="ARBA" id="ARBA00022692"/>
    </source>
</evidence>
<feature type="transmembrane region" description="Helical" evidence="5">
    <location>
        <begin position="286"/>
        <end position="306"/>
    </location>
</feature>
<keyword evidence="7" id="KW-1185">Reference proteome</keyword>
<organism evidence="6 7">
    <name type="scientific">Pseudotabrizicola sediminis</name>
    <dbReference type="NCBI Taxonomy" id="2486418"/>
    <lineage>
        <taxon>Bacteria</taxon>
        <taxon>Pseudomonadati</taxon>
        <taxon>Pseudomonadota</taxon>
        <taxon>Alphaproteobacteria</taxon>
        <taxon>Rhodobacterales</taxon>
        <taxon>Paracoccaceae</taxon>
        <taxon>Pseudotabrizicola</taxon>
    </lineage>
</organism>
<name>A0ABY2KQV5_9RHOB</name>
<protein>
    <submittedName>
        <fullName evidence="6">Tellurium resistance protein</fullName>
    </submittedName>
</protein>
<feature type="transmembrane region" description="Helical" evidence="5">
    <location>
        <begin position="120"/>
        <end position="140"/>
    </location>
</feature>
<dbReference type="EMBL" id="RPEM01000001">
    <property type="protein sequence ID" value="TGD45161.1"/>
    <property type="molecule type" value="Genomic_DNA"/>
</dbReference>
<feature type="transmembrane region" description="Helical" evidence="5">
    <location>
        <begin position="211"/>
        <end position="230"/>
    </location>
</feature>
<feature type="transmembrane region" description="Helical" evidence="5">
    <location>
        <begin position="178"/>
        <end position="199"/>
    </location>
</feature>
<comment type="caution">
    <text evidence="6">The sequence shown here is derived from an EMBL/GenBank/DDBJ whole genome shotgun (WGS) entry which is preliminary data.</text>
</comment>
<evidence type="ECO:0000313" key="7">
    <source>
        <dbReference type="Proteomes" id="UP000297741"/>
    </source>
</evidence>
<keyword evidence="3 5" id="KW-1133">Transmembrane helix</keyword>
<dbReference type="CDD" id="cd09322">
    <property type="entry name" value="TDT_TehA_like"/>
    <property type="match status" value="1"/>
</dbReference>
<feature type="transmembrane region" description="Helical" evidence="5">
    <location>
        <begin position="263"/>
        <end position="280"/>
    </location>
</feature>
<dbReference type="InterPro" id="IPR052951">
    <property type="entry name" value="Tellurite_res_ion_channel"/>
</dbReference>
<evidence type="ECO:0000256" key="4">
    <source>
        <dbReference type="ARBA" id="ARBA00023136"/>
    </source>
</evidence>
<dbReference type="Pfam" id="PF03595">
    <property type="entry name" value="SLAC1"/>
    <property type="match status" value="1"/>
</dbReference>
<dbReference type="InterPro" id="IPR004695">
    <property type="entry name" value="SLAC1/Mae1/Ssu1/TehA"/>
</dbReference>
<dbReference type="InterPro" id="IPR038665">
    <property type="entry name" value="Voltage-dep_anion_channel_sf"/>
</dbReference>
<gene>
    <name evidence="6" type="ORF">EEB11_00870</name>
</gene>
<keyword evidence="2 5" id="KW-0812">Transmembrane</keyword>